<evidence type="ECO:0000313" key="2">
    <source>
        <dbReference type="EMBL" id="CAD2097954.1"/>
    </source>
</evidence>
<feature type="signal peptide" evidence="1">
    <location>
        <begin position="1"/>
        <end position="19"/>
    </location>
</feature>
<sequence>MMKKLLLLHFLFFISKGLSYILNSRDMLIPFKIAHFVKIGIQVKI</sequence>
<dbReference type="VEuPathDB" id="PlasmoDB:PVSEL_0401620"/>
<keyword evidence="1" id="KW-0732">Signal</keyword>
<protein>
    <submittedName>
        <fullName evidence="2">Uncharacterized protein</fullName>
    </submittedName>
</protein>
<evidence type="ECO:0000313" key="3">
    <source>
        <dbReference type="Proteomes" id="UP000515697"/>
    </source>
</evidence>
<evidence type="ECO:0000256" key="1">
    <source>
        <dbReference type="SAM" id="SignalP"/>
    </source>
</evidence>
<dbReference type="Proteomes" id="UP000515697">
    <property type="component" value="Chromosome PVSEL_04"/>
</dbReference>
<proteinExistence type="predicted"/>
<reference evidence="2 3" key="1">
    <citation type="submission" date="2020-08" db="EMBL/GenBank/DDBJ databases">
        <authorList>
            <person name="Ramaprasad A."/>
        </authorList>
    </citation>
    <scope>NUCLEOTIDE SEQUENCE [LARGE SCALE GENOMIC DNA]</scope>
</reference>
<accession>A0A6V7SHK8</accession>
<feature type="chain" id="PRO_5027743574" evidence="1">
    <location>
        <begin position="20"/>
        <end position="45"/>
    </location>
</feature>
<dbReference type="EMBL" id="LR865425">
    <property type="protein sequence ID" value="CAD2097954.1"/>
    <property type="molecule type" value="Genomic_DNA"/>
</dbReference>
<name>A0A6V7SHK8_PLAVN</name>
<dbReference type="AlphaFoldDB" id="A0A6V7SHK8"/>
<gene>
    <name evidence="2" type="ORF">PVSEL_0401620</name>
</gene>
<organism evidence="2 3">
    <name type="scientific">Plasmodium vinckei</name>
    <dbReference type="NCBI Taxonomy" id="5860"/>
    <lineage>
        <taxon>Eukaryota</taxon>
        <taxon>Sar</taxon>
        <taxon>Alveolata</taxon>
        <taxon>Apicomplexa</taxon>
        <taxon>Aconoidasida</taxon>
        <taxon>Haemosporida</taxon>
        <taxon>Plasmodiidae</taxon>
        <taxon>Plasmodium</taxon>
        <taxon>Plasmodium (Vinckeia)</taxon>
    </lineage>
</organism>